<sequence>MEWISLGMAIVAIAAIARWGWMAWKRHSQQADLNIQDANSRQSLDNSEASIAVSPLAPISNIDDPKAVIEEVDEYGKLRDYLEKKKYEEADRETWRLMLQIVGARKRGYFELEDFEMFPSTALQTIDRLWIDLSEGRFGFSVQKQIYQEVETEYSQLGTRVGWVHGGKWLKMDDRTGDREFPRGHRPSAIWQSQLVSFGFFGLGMCIEVFLSRTDL</sequence>
<proteinExistence type="predicted"/>
<dbReference type="SUPFAM" id="SSF140869">
    <property type="entry name" value="GUN4-like"/>
    <property type="match status" value="1"/>
</dbReference>
<dbReference type="PANTHER" id="PTHR34800:SF1">
    <property type="entry name" value="TETRAPYRROLE-BINDING PROTEIN, CHLOROPLASTIC"/>
    <property type="match status" value="1"/>
</dbReference>
<dbReference type="GO" id="GO:0046906">
    <property type="term" value="F:tetrapyrrole binding"/>
    <property type="evidence" value="ECO:0007669"/>
    <property type="project" value="TreeGrafter"/>
</dbReference>
<evidence type="ECO:0000313" key="3">
    <source>
        <dbReference type="EMBL" id="MBE9040018.1"/>
    </source>
</evidence>
<feature type="transmembrane region" description="Helical" evidence="1">
    <location>
        <begin position="189"/>
        <end position="211"/>
    </location>
</feature>
<name>A0A928VXL8_9CYAN</name>
<keyword evidence="1" id="KW-0472">Membrane</keyword>
<dbReference type="InterPro" id="IPR037215">
    <property type="entry name" value="GUN4-like_sf"/>
</dbReference>
<dbReference type="AlphaFoldDB" id="A0A928VXL8"/>
<comment type="caution">
    <text evidence="3">The sequence shown here is derived from an EMBL/GenBank/DDBJ whole genome shotgun (WGS) entry which is preliminary data.</text>
</comment>
<evidence type="ECO:0000259" key="2">
    <source>
        <dbReference type="Pfam" id="PF05419"/>
    </source>
</evidence>
<dbReference type="RefSeq" id="WP_264320274.1">
    <property type="nucleotide sequence ID" value="NZ_JADEXN010000048.1"/>
</dbReference>
<gene>
    <name evidence="3" type="ORF">IQ235_04325</name>
</gene>
<dbReference type="EMBL" id="JADEXN010000048">
    <property type="protein sequence ID" value="MBE9040018.1"/>
    <property type="molecule type" value="Genomic_DNA"/>
</dbReference>
<organism evidence="3 4">
    <name type="scientific">Zarconia navalis LEGE 11467</name>
    <dbReference type="NCBI Taxonomy" id="1828826"/>
    <lineage>
        <taxon>Bacteria</taxon>
        <taxon>Bacillati</taxon>
        <taxon>Cyanobacteriota</taxon>
        <taxon>Cyanophyceae</taxon>
        <taxon>Oscillatoriophycideae</taxon>
        <taxon>Oscillatoriales</taxon>
        <taxon>Oscillatoriales incertae sedis</taxon>
        <taxon>Zarconia</taxon>
        <taxon>Zarconia navalis</taxon>
    </lineage>
</organism>
<dbReference type="Pfam" id="PF05419">
    <property type="entry name" value="GUN4"/>
    <property type="match status" value="1"/>
</dbReference>
<feature type="transmembrane region" description="Helical" evidence="1">
    <location>
        <begin position="6"/>
        <end position="24"/>
    </location>
</feature>
<evidence type="ECO:0000313" key="4">
    <source>
        <dbReference type="Proteomes" id="UP000621799"/>
    </source>
</evidence>
<reference evidence="3" key="1">
    <citation type="submission" date="2020-10" db="EMBL/GenBank/DDBJ databases">
        <authorList>
            <person name="Castelo-Branco R."/>
            <person name="Eusebio N."/>
            <person name="Adriana R."/>
            <person name="Vieira A."/>
            <person name="Brugerolle De Fraissinette N."/>
            <person name="Rezende De Castro R."/>
            <person name="Schneider M.P."/>
            <person name="Vasconcelos V."/>
            <person name="Leao P.N."/>
        </authorList>
    </citation>
    <scope>NUCLEOTIDE SEQUENCE</scope>
    <source>
        <strain evidence="3">LEGE 11467</strain>
    </source>
</reference>
<dbReference type="Gene3D" id="1.25.40.620">
    <property type="match status" value="1"/>
</dbReference>
<dbReference type="Gene3D" id="1.10.10.1770">
    <property type="entry name" value="Gun4-like"/>
    <property type="match status" value="1"/>
</dbReference>
<dbReference type="InterPro" id="IPR008629">
    <property type="entry name" value="GUN4-like"/>
</dbReference>
<keyword evidence="4" id="KW-1185">Reference proteome</keyword>
<dbReference type="PANTHER" id="PTHR34800">
    <property type="entry name" value="TETRAPYRROLE-BINDING PROTEIN, CHLOROPLASTIC"/>
    <property type="match status" value="1"/>
</dbReference>
<evidence type="ECO:0000256" key="1">
    <source>
        <dbReference type="SAM" id="Phobius"/>
    </source>
</evidence>
<accession>A0A928VXL8</accession>
<protein>
    <submittedName>
        <fullName evidence="3">GUN4 domain-containing protein</fullName>
    </submittedName>
</protein>
<keyword evidence="1" id="KW-0812">Transmembrane</keyword>
<keyword evidence="1" id="KW-1133">Transmembrane helix</keyword>
<dbReference type="Proteomes" id="UP000621799">
    <property type="component" value="Unassembled WGS sequence"/>
</dbReference>
<dbReference type="CDD" id="cd16383">
    <property type="entry name" value="GUN4"/>
    <property type="match status" value="1"/>
</dbReference>
<feature type="domain" description="GUN4-like" evidence="2">
    <location>
        <begin position="72"/>
        <end position="191"/>
    </location>
</feature>